<comment type="caution">
    <text evidence="5">The sequence shown here is derived from an EMBL/GenBank/DDBJ whole genome shotgun (WGS) entry which is preliminary data.</text>
</comment>
<dbReference type="RefSeq" id="WP_059350164.1">
    <property type="nucleotide sequence ID" value="NZ_LDYG01000006.1"/>
</dbReference>
<evidence type="ECO:0000313" key="5">
    <source>
        <dbReference type="EMBL" id="KUP08927.1"/>
    </source>
</evidence>
<evidence type="ECO:0000256" key="1">
    <source>
        <dbReference type="ARBA" id="ARBA00022491"/>
    </source>
</evidence>
<dbReference type="EMBL" id="LDYG01000006">
    <property type="protein sequence ID" value="KUP08927.1"/>
    <property type="molecule type" value="Genomic_DNA"/>
</dbReference>
<dbReference type="Gene3D" id="1.10.357.10">
    <property type="entry name" value="Tetracycline Repressor, domain 2"/>
    <property type="match status" value="1"/>
</dbReference>
<dbReference type="PATRIC" id="fig|1150625.3.peg.398"/>
<dbReference type="InterPro" id="IPR009057">
    <property type="entry name" value="Homeodomain-like_sf"/>
</dbReference>
<organism evidence="5 6">
    <name type="scientific">Bacillus coahuilensis p1.1.43</name>
    <dbReference type="NCBI Taxonomy" id="1150625"/>
    <lineage>
        <taxon>Bacteria</taxon>
        <taxon>Bacillati</taxon>
        <taxon>Bacillota</taxon>
        <taxon>Bacilli</taxon>
        <taxon>Bacillales</taxon>
        <taxon>Bacillaceae</taxon>
        <taxon>Bacillus</taxon>
    </lineage>
</organism>
<dbReference type="InterPro" id="IPR001647">
    <property type="entry name" value="HTH_TetR"/>
</dbReference>
<dbReference type="PANTHER" id="PTHR43479:SF7">
    <property type="entry name" value="TETR-FAMILY TRANSCRIPTIONAL REGULATOR"/>
    <property type="match status" value="1"/>
</dbReference>
<dbReference type="Pfam" id="PF14278">
    <property type="entry name" value="TetR_C_8"/>
    <property type="match status" value="1"/>
</dbReference>
<dbReference type="InterPro" id="IPR039532">
    <property type="entry name" value="TetR_C_Firmicutes"/>
</dbReference>
<evidence type="ECO:0000256" key="2">
    <source>
        <dbReference type="ARBA" id="ARBA00023125"/>
    </source>
</evidence>
<dbReference type="PROSITE" id="PS50977">
    <property type="entry name" value="HTH_TETR_2"/>
    <property type="match status" value="1"/>
</dbReference>
<dbReference type="SUPFAM" id="SSF46689">
    <property type="entry name" value="Homeodomain-like"/>
    <property type="match status" value="1"/>
</dbReference>
<keyword evidence="1" id="KW-0678">Repressor</keyword>
<reference evidence="5 6" key="1">
    <citation type="journal article" date="2016" name="Front. Microbiol.">
        <title>Microevolution Analysis of Bacillus coahuilensis Unveils Differences in Phosphorus Acquisition Strategies and Their Regulation.</title>
        <authorList>
            <person name="Gomez-Lunar Z."/>
            <person name="Hernandez-Gonzalez I."/>
            <person name="Rodriguez-Torres M.D."/>
            <person name="Souza V."/>
            <person name="Olmedo-Alvarez G."/>
        </authorList>
    </citation>
    <scope>NUCLEOTIDE SEQUENCE [LARGE SCALE GENOMIC DNA]</scope>
    <source>
        <strain evidence="6">p1.1.43</strain>
    </source>
</reference>
<feature type="DNA-binding region" description="H-T-H motif" evidence="3">
    <location>
        <begin position="33"/>
        <end position="52"/>
    </location>
</feature>
<dbReference type="PANTHER" id="PTHR43479">
    <property type="entry name" value="ACREF/ENVCD OPERON REPRESSOR-RELATED"/>
    <property type="match status" value="1"/>
</dbReference>
<dbReference type="AlphaFoldDB" id="A0A147KBY0"/>
<accession>A0A147KBY0</accession>
<evidence type="ECO:0000313" key="6">
    <source>
        <dbReference type="Proteomes" id="UP000074108"/>
    </source>
</evidence>
<dbReference type="InterPro" id="IPR050624">
    <property type="entry name" value="HTH-type_Tx_Regulator"/>
</dbReference>
<gene>
    <name evidence="5" type="ORF">Q75_01885</name>
</gene>
<keyword evidence="6" id="KW-1185">Reference proteome</keyword>
<name>A0A147KBY0_9BACI</name>
<proteinExistence type="predicted"/>
<feature type="domain" description="HTH tetR-type" evidence="4">
    <location>
        <begin position="10"/>
        <end position="70"/>
    </location>
</feature>
<keyword evidence="2 3" id="KW-0238">DNA-binding</keyword>
<evidence type="ECO:0000259" key="4">
    <source>
        <dbReference type="PROSITE" id="PS50977"/>
    </source>
</evidence>
<dbReference type="GO" id="GO:0003677">
    <property type="term" value="F:DNA binding"/>
    <property type="evidence" value="ECO:0007669"/>
    <property type="project" value="UniProtKB-UniRule"/>
</dbReference>
<dbReference type="STRING" id="1150625.Q75_01885"/>
<dbReference type="Proteomes" id="UP000074108">
    <property type="component" value="Unassembled WGS sequence"/>
</dbReference>
<evidence type="ECO:0000256" key="3">
    <source>
        <dbReference type="PROSITE-ProRule" id="PRU00335"/>
    </source>
</evidence>
<dbReference type="OrthoDB" id="9810250at2"/>
<protein>
    <submittedName>
        <fullName evidence="5">TetR family transcriptional regulator</fullName>
    </submittedName>
</protein>
<sequence>MSEKMDRRKQYTRMVLKDSLMQLLQTKTLASITIKEICELADINRSTFYAHYANQYELLTSIEEDFTIDLIQTLSQYNFAKEHEALQLTEKLFEFISANSGTCQILLGENSDIHFQKKGMEIAQEYVFKNWMNDQELDQETYEYLNLFIVSGCIYVIKQWLENGKKKSPVEMAGILLKFIKRGLDGMK</sequence>